<dbReference type="AlphaFoldDB" id="A0A420J1P9"/>
<dbReference type="Proteomes" id="UP000285405">
    <property type="component" value="Unassembled WGS sequence"/>
</dbReference>
<dbReference type="OrthoDB" id="3435302at2759"/>
<sequence>MKVAAATYEVPYSTLCRRMNGIASRRDSIANNGRLTHQEESASNYFL</sequence>
<reference evidence="1 2" key="1">
    <citation type="journal article" date="2018" name="BMC Genomics">
        <title>Comparative genome analyses reveal sequence features reflecting distinct modes of host-adaptation between dicot and monocot powdery mildew.</title>
        <authorList>
            <person name="Wu Y."/>
            <person name="Ma X."/>
            <person name="Pan Z."/>
            <person name="Kale S.D."/>
            <person name="Song Y."/>
            <person name="King H."/>
            <person name="Zhang Q."/>
            <person name="Presley C."/>
            <person name="Deng X."/>
            <person name="Wei C.I."/>
            <person name="Xiao S."/>
        </authorList>
    </citation>
    <scope>NUCLEOTIDE SEQUENCE [LARGE SCALE GENOMIC DNA]</scope>
    <source>
        <strain evidence="1">UCSC1</strain>
    </source>
</reference>
<dbReference type="EMBL" id="MCBR01003411">
    <property type="protein sequence ID" value="RKF80673.1"/>
    <property type="molecule type" value="Genomic_DNA"/>
</dbReference>
<organism evidence="1 2">
    <name type="scientific">Golovinomyces cichoracearum</name>
    <dbReference type="NCBI Taxonomy" id="62708"/>
    <lineage>
        <taxon>Eukaryota</taxon>
        <taxon>Fungi</taxon>
        <taxon>Dikarya</taxon>
        <taxon>Ascomycota</taxon>
        <taxon>Pezizomycotina</taxon>
        <taxon>Leotiomycetes</taxon>
        <taxon>Erysiphales</taxon>
        <taxon>Erysiphaceae</taxon>
        <taxon>Golovinomyces</taxon>
    </lineage>
</organism>
<protein>
    <recommendedName>
        <fullName evidence="3">HTH psq-type domain-containing protein</fullName>
    </recommendedName>
</protein>
<accession>A0A420J1P9</accession>
<comment type="caution">
    <text evidence="1">The sequence shown here is derived from an EMBL/GenBank/DDBJ whole genome shotgun (WGS) entry which is preliminary data.</text>
</comment>
<proteinExistence type="predicted"/>
<evidence type="ECO:0008006" key="3">
    <source>
        <dbReference type="Google" id="ProtNLM"/>
    </source>
</evidence>
<gene>
    <name evidence="1" type="ORF">GcC1_034033</name>
</gene>
<name>A0A420J1P9_9PEZI</name>
<evidence type="ECO:0000313" key="1">
    <source>
        <dbReference type="EMBL" id="RKF80673.1"/>
    </source>
</evidence>
<evidence type="ECO:0000313" key="2">
    <source>
        <dbReference type="Proteomes" id="UP000285405"/>
    </source>
</evidence>